<dbReference type="Proteomes" id="UP001596171">
    <property type="component" value="Unassembled WGS sequence"/>
</dbReference>
<sequence>MMIDEATFLSKLGVTLRQSRKAKRLTQKQVAEGICVQSLISAIEHGQYLPNAMVFAQICQRLGLSMDQAVLARYPKIEAQQTLNNEIERLCNQHAYRALATYLSQPALQDQLLTDHDLAIFYYYRGVANFQTRQFAEAQKDLRLSLDLVAADDSLRPLILSASGCLNAQKDYWRLALRQFEQAQTLVSVLPYDENFNCVAYQLGLCQFKAGQYVAAKQTLQAGVQLITTQQSHYLLADTLVLLAACLDQLGDHATAKNVQAEGQMLATLFKLQLYQFDEE</sequence>
<dbReference type="InterPro" id="IPR011990">
    <property type="entry name" value="TPR-like_helical_dom_sf"/>
</dbReference>
<evidence type="ECO:0000313" key="3">
    <source>
        <dbReference type="Proteomes" id="UP001596171"/>
    </source>
</evidence>
<dbReference type="SUPFAM" id="SSF47413">
    <property type="entry name" value="lambda repressor-like DNA-binding domains"/>
    <property type="match status" value="1"/>
</dbReference>
<dbReference type="EMBL" id="JBHSSE010000009">
    <property type="protein sequence ID" value="MFC6201147.1"/>
    <property type="molecule type" value="Genomic_DNA"/>
</dbReference>
<name>A0ABW1SHF2_9LACO</name>
<comment type="caution">
    <text evidence="2">The sequence shown here is derived from an EMBL/GenBank/DDBJ whole genome shotgun (WGS) entry which is preliminary data.</text>
</comment>
<dbReference type="InterPro" id="IPR010982">
    <property type="entry name" value="Lambda_DNA-bd_dom_sf"/>
</dbReference>
<dbReference type="PANTHER" id="PTHR37038:SF14">
    <property type="entry name" value="TRANSCRIPTIONAL ACTIVATOR"/>
    <property type="match status" value="1"/>
</dbReference>
<dbReference type="SMART" id="SM00530">
    <property type="entry name" value="HTH_XRE"/>
    <property type="match status" value="1"/>
</dbReference>
<dbReference type="Gene3D" id="1.25.40.10">
    <property type="entry name" value="Tetratricopeptide repeat domain"/>
    <property type="match status" value="1"/>
</dbReference>
<dbReference type="PANTHER" id="PTHR37038">
    <property type="entry name" value="TRANSCRIPTIONAL REGULATOR-RELATED"/>
    <property type="match status" value="1"/>
</dbReference>
<reference evidence="3" key="1">
    <citation type="journal article" date="2019" name="Int. J. Syst. Evol. Microbiol.">
        <title>The Global Catalogue of Microorganisms (GCM) 10K type strain sequencing project: providing services to taxonomists for standard genome sequencing and annotation.</title>
        <authorList>
            <consortium name="The Broad Institute Genomics Platform"/>
            <consortium name="The Broad Institute Genome Sequencing Center for Infectious Disease"/>
            <person name="Wu L."/>
            <person name="Ma J."/>
        </authorList>
    </citation>
    <scope>NUCLEOTIDE SEQUENCE [LARGE SCALE GENOMIC DNA]</scope>
    <source>
        <strain evidence="3">CCM 8930</strain>
    </source>
</reference>
<dbReference type="CDD" id="cd00093">
    <property type="entry name" value="HTH_XRE"/>
    <property type="match status" value="1"/>
</dbReference>
<organism evidence="2 3">
    <name type="scientific">Lactiplantibacillus nangangensis</name>
    <dbReference type="NCBI Taxonomy" id="2559917"/>
    <lineage>
        <taxon>Bacteria</taxon>
        <taxon>Bacillati</taxon>
        <taxon>Bacillota</taxon>
        <taxon>Bacilli</taxon>
        <taxon>Lactobacillales</taxon>
        <taxon>Lactobacillaceae</taxon>
        <taxon>Lactiplantibacillus</taxon>
    </lineage>
</organism>
<evidence type="ECO:0000259" key="1">
    <source>
        <dbReference type="PROSITE" id="PS50943"/>
    </source>
</evidence>
<proteinExistence type="predicted"/>
<keyword evidence="3" id="KW-1185">Reference proteome</keyword>
<gene>
    <name evidence="2" type="ORF">ACFP1L_04430</name>
</gene>
<dbReference type="SUPFAM" id="SSF48452">
    <property type="entry name" value="TPR-like"/>
    <property type="match status" value="1"/>
</dbReference>
<dbReference type="Pfam" id="PF12844">
    <property type="entry name" value="HTH_19"/>
    <property type="match status" value="1"/>
</dbReference>
<accession>A0ABW1SHF2</accession>
<dbReference type="RefSeq" id="WP_137616854.1">
    <property type="nucleotide sequence ID" value="NZ_BJDI01000013.1"/>
</dbReference>
<dbReference type="PROSITE" id="PS50943">
    <property type="entry name" value="HTH_CROC1"/>
    <property type="match status" value="1"/>
</dbReference>
<evidence type="ECO:0000313" key="2">
    <source>
        <dbReference type="EMBL" id="MFC6201147.1"/>
    </source>
</evidence>
<dbReference type="InterPro" id="IPR001387">
    <property type="entry name" value="Cro/C1-type_HTH"/>
</dbReference>
<protein>
    <submittedName>
        <fullName evidence="2">Helix-turn-helix domain-containing protein</fullName>
    </submittedName>
</protein>
<feature type="domain" description="HTH cro/C1-type" evidence="1">
    <location>
        <begin position="16"/>
        <end position="69"/>
    </location>
</feature>
<dbReference type="InterPro" id="IPR053163">
    <property type="entry name" value="HTH-type_regulator_Rgg"/>
</dbReference>